<sequence>MSKIRNSITWKEVSERMANFMINFEGGDHGRHACRWRARLALHWKRSANGLRARLTWNFTRFWGRS</sequence>
<name>A0A1H6EB23_9ACTN</name>
<gene>
    <name evidence="1" type="ORF">SAMN04489712_14319</name>
</gene>
<dbReference type="EMBL" id="FNVO01000043">
    <property type="protein sequence ID" value="SEG94134.1"/>
    <property type="molecule type" value="Genomic_DNA"/>
</dbReference>
<keyword evidence="2" id="KW-1185">Reference proteome</keyword>
<proteinExistence type="predicted"/>
<organism evidence="1 2">
    <name type="scientific">Thermomonospora echinospora</name>
    <dbReference type="NCBI Taxonomy" id="1992"/>
    <lineage>
        <taxon>Bacteria</taxon>
        <taxon>Bacillati</taxon>
        <taxon>Actinomycetota</taxon>
        <taxon>Actinomycetes</taxon>
        <taxon>Streptosporangiales</taxon>
        <taxon>Thermomonosporaceae</taxon>
        <taxon>Thermomonospora</taxon>
    </lineage>
</organism>
<dbReference type="AlphaFoldDB" id="A0A1H6EB23"/>
<evidence type="ECO:0000313" key="2">
    <source>
        <dbReference type="Proteomes" id="UP000236723"/>
    </source>
</evidence>
<protein>
    <submittedName>
        <fullName evidence="1">Uncharacterized protein</fullName>
    </submittedName>
</protein>
<reference evidence="2" key="1">
    <citation type="submission" date="2016-10" db="EMBL/GenBank/DDBJ databases">
        <authorList>
            <person name="Varghese N."/>
            <person name="Submissions S."/>
        </authorList>
    </citation>
    <scope>NUCLEOTIDE SEQUENCE [LARGE SCALE GENOMIC DNA]</scope>
    <source>
        <strain evidence="2">DSM 43163</strain>
    </source>
</reference>
<accession>A0A1H6EB23</accession>
<dbReference type="Proteomes" id="UP000236723">
    <property type="component" value="Unassembled WGS sequence"/>
</dbReference>
<evidence type="ECO:0000313" key="1">
    <source>
        <dbReference type="EMBL" id="SEG94134.1"/>
    </source>
</evidence>